<evidence type="ECO:0000256" key="4">
    <source>
        <dbReference type="ARBA" id="ARBA00023163"/>
    </source>
</evidence>
<evidence type="ECO:0000256" key="3">
    <source>
        <dbReference type="ARBA" id="ARBA00023125"/>
    </source>
</evidence>
<name>A0ABU5IAV1_9BURK</name>
<dbReference type="InterPro" id="IPR005119">
    <property type="entry name" value="LysR_subst-bd"/>
</dbReference>
<keyword evidence="3" id="KW-0238">DNA-binding</keyword>
<dbReference type="InterPro" id="IPR036388">
    <property type="entry name" value="WH-like_DNA-bd_sf"/>
</dbReference>
<dbReference type="SUPFAM" id="SSF53850">
    <property type="entry name" value="Periplasmic binding protein-like II"/>
    <property type="match status" value="1"/>
</dbReference>
<accession>A0ABU5IAV1</accession>
<keyword evidence="4" id="KW-0804">Transcription</keyword>
<organism evidence="6 7">
    <name type="scientific">Azohydromonas lata</name>
    <dbReference type="NCBI Taxonomy" id="45677"/>
    <lineage>
        <taxon>Bacteria</taxon>
        <taxon>Pseudomonadati</taxon>
        <taxon>Pseudomonadota</taxon>
        <taxon>Betaproteobacteria</taxon>
        <taxon>Burkholderiales</taxon>
        <taxon>Sphaerotilaceae</taxon>
        <taxon>Azohydromonas</taxon>
    </lineage>
</organism>
<dbReference type="Gene3D" id="1.10.10.10">
    <property type="entry name" value="Winged helix-like DNA-binding domain superfamily/Winged helix DNA-binding domain"/>
    <property type="match status" value="1"/>
</dbReference>
<dbReference type="InterPro" id="IPR036390">
    <property type="entry name" value="WH_DNA-bd_sf"/>
</dbReference>
<dbReference type="Proteomes" id="UP001293718">
    <property type="component" value="Unassembled WGS sequence"/>
</dbReference>
<evidence type="ECO:0000259" key="5">
    <source>
        <dbReference type="PROSITE" id="PS50931"/>
    </source>
</evidence>
<keyword evidence="7" id="KW-1185">Reference proteome</keyword>
<dbReference type="InterPro" id="IPR050950">
    <property type="entry name" value="HTH-type_LysR_regulators"/>
</dbReference>
<feature type="domain" description="HTH lysR-type" evidence="5">
    <location>
        <begin position="1"/>
        <end position="58"/>
    </location>
</feature>
<proteinExistence type="inferred from homology"/>
<comment type="caution">
    <text evidence="6">The sequence shown here is derived from an EMBL/GenBank/DDBJ whole genome shotgun (WGS) entry which is preliminary data.</text>
</comment>
<evidence type="ECO:0000256" key="2">
    <source>
        <dbReference type="ARBA" id="ARBA00023015"/>
    </source>
</evidence>
<evidence type="ECO:0000256" key="1">
    <source>
        <dbReference type="ARBA" id="ARBA00009437"/>
    </source>
</evidence>
<dbReference type="PROSITE" id="PS50931">
    <property type="entry name" value="HTH_LYSR"/>
    <property type="match status" value="1"/>
</dbReference>
<dbReference type="PRINTS" id="PR00039">
    <property type="entry name" value="HTHLYSR"/>
</dbReference>
<dbReference type="Pfam" id="PF03466">
    <property type="entry name" value="LysR_substrate"/>
    <property type="match status" value="1"/>
</dbReference>
<dbReference type="Pfam" id="PF00126">
    <property type="entry name" value="HTH_1"/>
    <property type="match status" value="1"/>
</dbReference>
<dbReference type="EMBL" id="JAXOJX010000007">
    <property type="protein sequence ID" value="MDZ5456239.1"/>
    <property type="molecule type" value="Genomic_DNA"/>
</dbReference>
<dbReference type="InterPro" id="IPR000847">
    <property type="entry name" value="LysR_HTH_N"/>
</dbReference>
<evidence type="ECO:0000313" key="7">
    <source>
        <dbReference type="Proteomes" id="UP001293718"/>
    </source>
</evidence>
<keyword evidence="2" id="KW-0805">Transcription regulation</keyword>
<dbReference type="PANTHER" id="PTHR30419">
    <property type="entry name" value="HTH-TYPE TRANSCRIPTIONAL REGULATOR YBHD"/>
    <property type="match status" value="1"/>
</dbReference>
<reference evidence="6 7" key="1">
    <citation type="submission" date="2023-11" db="EMBL/GenBank/DDBJ databases">
        <title>Draft genome of Azohydromonas lata strain H1 (DSM1123), a polyhydroxyalkanoate producer.</title>
        <authorList>
            <person name="Traversa D."/>
            <person name="D'Addabbo P."/>
            <person name="Pazzani C."/>
            <person name="Manzari C."/>
            <person name="Chiara M."/>
            <person name="Scrascia M."/>
        </authorList>
    </citation>
    <scope>NUCLEOTIDE SEQUENCE [LARGE SCALE GENOMIC DNA]</scope>
    <source>
        <strain evidence="6 7">H1</strain>
    </source>
</reference>
<dbReference type="Gene3D" id="3.40.190.290">
    <property type="match status" value="1"/>
</dbReference>
<dbReference type="SUPFAM" id="SSF46785">
    <property type="entry name" value="Winged helix' DNA-binding domain"/>
    <property type="match status" value="1"/>
</dbReference>
<dbReference type="RefSeq" id="WP_322464854.1">
    <property type="nucleotide sequence ID" value="NZ_JAXOJX010000007.1"/>
</dbReference>
<protein>
    <submittedName>
        <fullName evidence="6">LysR substrate-binding domain-containing protein</fullName>
    </submittedName>
</protein>
<comment type="similarity">
    <text evidence="1">Belongs to the LysR transcriptional regulatory family.</text>
</comment>
<dbReference type="PANTHER" id="PTHR30419:SF30">
    <property type="entry name" value="LYSR FAMILY TRANSCRIPTIONAL REGULATOR"/>
    <property type="match status" value="1"/>
</dbReference>
<evidence type="ECO:0000313" key="6">
    <source>
        <dbReference type="EMBL" id="MDZ5456239.1"/>
    </source>
</evidence>
<sequence length="300" mass="33361">MKLHALRDFLAVAERGGLRAAARHLGLPQPAITRSIQELEKELGVPLFERGAKGVRLTPMGEVFLRRANAVRSELQKAKEEIDQLRGQAHGTVTLCLSSVPHLALLPSALQAFRSRFPGVELHVIDAVFPNVDSALVEGRIDFYVGPMPARLPPELQGEKLFDNTRIIMGRKGHPLARSRSLRDLVDAEWITTSITYKAEEELGPLFAEHGLPPPRLVMQAQSSLTFLVTMVYSDLLMMVPVQWVQFPLWRDVLQQIHVEEPLPAPPIGIVQRAGLPLTPAAEYFCDMVRRASAQIQQTA</sequence>
<gene>
    <name evidence="6" type="ORF">SM757_06600</name>
</gene>